<evidence type="ECO:0000259" key="5">
    <source>
        <dbReference type="Pfam" id="PF10350"/>
    </source>
</evidence>
<evidence type="ECO:0000259" key="7">
    <source>
        <dbReference type="Pfam" id="PF25151"/>
    </source>
</evidence>
<dbReference type="Pfam" id="PF10350">
    <property type="entry name" value="DUF2428"/>
    <property type="match status" value="1"/>
</dbReference>
<dbReference type="Pfam" id="PF25151">
    <property type="entry name" value="TPR_Trm732_C"/>
    <property type="match status" value="1"/>
</dbReference>
<dbReference type="InterPro" id="IPR016024">
    <property type="entry name" value="ARM-type_fold"/>
</dbReference>
<dbReference type="Pfam" id="PF25150">
    <property type="entry name" value="TPR_Trm732"/>
    <property type="match status" value="1"/>
</dbReference>
<dbReference type="Ensembl" id="ENSNBRT00000026478.1">
    <property type="protein sequence ID" value="ENSNBRP00000025800.1"/>
    <property type="gene ID" value="ENSNBRG00000019636.1"/>
</dbReference>
<evidence type="ECO:0000256" key="2">
    <source>
        <dbReference type="ARBA" id="ARBA00022694"/>
    </source>
</evidence>
<feature type="domain" description="tRNA (32-2'-O)-methyltransferase regulator THADA-like TPR repeats region" evidence="6">
    <location>
        <begin position="236"/>
        <end position="397"/>
    </location>
</feature>
<dbReference type="PANTHER" id="PTHR14387:SF7">
    <property type="entry name" value="THYROID ADENOMA-ASSOCIATED PROTEIN"/>
    <property type="match status" value="1"/>
</dbReference>
<keyword evidence="2" id="KW-0819">tRNA processing</keyword>
<protein>
    <recommendedName>
        <fullName evidence="4">tRNA (32-2'-O)-methyltransferase regulator THADA</fullName>
    </recommendedName>
</protein>
<dbReference type="InterPro" id="IPR011989">
    <property type="entry name" value="ARM-like"/>
</dbReference>
<evidence type="ECO:0000313" key="8">
    <source>
        <dbReference type="Ensembl" id="ENSNBRP00000025800.1"/>
    </source>
</evidence>
<comment type="function">
    <text evidence="3">Together with methyltransferase FTSJ1, methylates the 2'-O-ribose of nucleotides at position 32 of the anticodon loop of substrate tRNAs.</text>
</comment>
<dbReference type="GO" id="GO:0005829">
    <property type="term" value="C:cytosol"/>
    <property type="evidence" value="ECO:0007669"/>
    <property type="project" value="TreeGrafter"/>
</dbReference>
<evidence type="ECO:0000259" key="6">
    <source>
        <dbReference type="Pfam" id="PF25150"/>
    </source>
</evidence>
<evidence type="ECO:0000256" key="4">
    <source>
        <dbReference type="ARBA" id="ARBA00035698"/>
    </source>
</evidence>
<dbReference type="Gene3D" id="1.25.10.10">
    <property type="entry name" value="Leucine-rich Repeat Variant"/>
    <property type="match status" value="1"/>
</dbReference>
<feature type="domain" description="tRNA (32-2'-O)-methyltransferase regulator THADA-like C-terminal TPR repeats region" evidence="7">
    <location>
        <begin position="892"/>
        <end position="995"/>
    </location>
</feature>
<dbReference type="InterPro" id="IPR056842">
    <property type="entry name" value="THADA-like_TPR_C"/>
</dbReference>
<dbReference type="GO" id="GO:0030488">
    <property type="term" value="P:tRNA methylation"/>
    <property type="evidence" value="ECO:0007669"/>
    <property type="project" value="TreeGrafter"/>
</dbReference>
<dbReference type="STRING" id="32507.ENSNBRP00000025800"/>
<dbReference type="PANTHER" id="PTHR14387">
    <property type="entry name" value="THADA/DEATH RECEPTOR INTERACTING PROTEIN"/>
    <property type="match status" value="1"/>
</dbReference>
<sequence>KQRCEGLCSSGRPPGVSLYLCHGALAMLSWKAALPGPQWEQLLLLVPNTLIKESSTAMVVARVLTLWSGAALDCLQGQTQLCPPSLQQSLSGGSDLQRHLLEHIYSHWEHPLDGVRHQTRSLFRNHLLIHQHTSPSVSDPTEDPYITHLTHNLLGLEWHMRGKFGSLGCLVELYGAGYLLNIQPQLPSCLLGLMGDQTLAPYASDLLERLFVSHKAQLASEAGAAAGEAEAWMERWHQTWVTPLLHVLCRSRLDQTTYILDYFLPKLLRCSPSSLAHMVQALQDMAPTGKDLHSQIISRGALGALMTCLRAARAQGVIPSTEGGLWGGLVPLSLLQQALIHKHDQVRMDALGLVCESHRSTEVLTSQEMDLIRHFLLPNLNSQSPGIRQQTVSLLKKVSSLTPEAVFNAFLCWLCERLLEVLLPGASFSKCLMSLHLLGLLGQLFSFSTGTSAARYADIDLWSLCFQVPERMRSILQAALDLSTSTKPFDSVTAAHLLNLLLPQPHLSQSLLHCAQQPASEFRVHIAYVELCCFLSSVVQFLLRCLQSEVSRAEASLLQAAASFPLYGRAHCITAVLQHLNTDQTEQWKFLVSELIAVCYRMSDVVSPVVQSSSPEGLIPMDNDSETSAGLQKILQEIQPRDTNDFFTSARELETQQGDDHTQTPSLDTGNVNISLVSWLFKCGEGYRVTAQMVLVCCWRTMKEVAMLLGQLCQSLPLSAADLLSFSLSLLQVEGVGLYFRQQLLQSRHRGAFELAYVGFVRLTDMLCRCVCVCALQQLPARWLSEVLEEVKSSDPSSKLCATRRSAGIPFYIQALLSSEPKSSSCSLLKMTMRELIALAMLNFICGSQVHALNILRALYRDTRLGENIVPFVSEGMQAAVLGFTSPVWAVRNSSTLLFSTLITRIFGVKKGKDEHSKKNRMTGREFFTRFPALYPFLLNQLEEAAATVESDSGQVKLHPSLFLLLLVLSRLYPSPMDGSSSPLGLAPFMPFIMR</sequence>
<evidence type="ECO:0000256" key="3">
    <source>
        <dbReference type="ARBA" id="ARBA00035625"/>
    </source>
</evidence>
<name>A0A3Q4HQ69_NEOBR</name>
<dbReference type="OMA" id="VNMAPQP"/>
<feature type="domain" description="DUF2428" evidence="5">
    <location>
        <begin position="591"/>
        <end position="890"/>
    </location>
</feature>
<dbReference type="Bgee" id="ENSNBRG00000019636">
    <property type="expression patterns" value="Expressed in testis and 5 other cell types or tissues"/>
</dbReference>
<accession>A0A3Q4HQ69</accession>
<dbReference type="Proteomes" id="UP000261580">
    <property type="component" value="Unassembled WGS sequence"/>
</dbReference>
<dbReference type="AlphaFoldDB" id="A0A3Q4HQ69"/>
<dbReference type="InterPro" id="IPR051954">
    <property type="entry name" value="tRNA_methyltransferase_THADA"/>
</dbReference>
<dbReference type="GeneTree" id="ENSGT00390000015500"/>
<keyword evidence="9" id="KW-1185">Reference proteome</keyword>
<evidence type="ECO:0000256" key="1">
    <source>
        <dbReference type="ARBA" id="ARBA00010409"/>
    </source>
</evidence>
<dbReference type="InterPro" id="IPR056843">
    <property type="entry name" value="THADA-like_TPR"/>
</dbReference>
<reference evidence="8" key="2">
    <citation type="submission" date="2025-09" db="UniProtKB">
        <authorList>
            <consortium name="Ensembl"/>
        </authorList>
    </citation>
    <scope>IDENTIFICATION</scope>
</reference>
<reference evidence="8" key="1">
    <citation type="submission" date="2025-08" db="UniProtKB">
        <authorList>
            <consortium name="Ensembl"/>
        </authorList>
    </citation>
    <scope>IDENTIFICATION</scope>
</reference>
<comment type="similarity">
    <text evidence="1">Belongs to the THADA family.</text>
</comment>
<organism evidence="8 9">
    <name type="scientific">Neolamprologus brichardi</name>
    <name type="common">Fairy cichlid</name>
    <name type="synonym">Lamprologus brichardi</name>
    <dbReference type="NCBI Taxonomy" id="32507"/>
    <lineage>
        <taxon>Eukaryota</taxon>
        <taxon>Metazoa</taxon>
        <taxon>Chordata</taxon>
        <taxon>Craniata</taxon>
        <taxon>Vertebrata</taxon>
        <taxon>Euteleostomi</taxon>
        <taxon>Actinopterygii</taxon>
        <taxon>Neopterygii</taxon>
        <taxon>Teleostei</taxon>
        <taxon>Neoteleostei</taxon>
        <taxon>Acanthomorphata</taxon>
        <taxon>Ovalentaria</taxon>
        <taxon>Cichlomorphae</taxon>
        <taxon>Cichliformes</taxon>
        <taxon>Cichlidae</taxon>
        <taxon>African cichlids</taxon>
        <taxon>Pseudocrenilabrinae</taxon>
        <taxon>Lamprologini</taxon>
        <taxon>Neolamprologus</taxon>
    </lineage>
</organism>
<dbReference type="InterPro" id="IPR019442">
    <property type="entry name" value="THADA/TRM732_DUF2428"/>
</dbReference>
<proteinExistence type="inferred from homology"/>
<evidence type="ECO:0000313" key="9">
    <source>
        <dbReference type="Proteomes" id="UP000261580"/>
    </source>
</evidence>
<dbReference type="SUPFAM" id="SSF48371">
    <property type="entry name" value="ARM repeat"/>
    <property type="match status" value="1"/>
</dbReference>